<dbReference type="RefSeq" id="WP_073850503.1">
    <property type="nucleotide sequence ID" value="NZ_LVWA01000002.1"/>
</dbReference>
<dbReference type="OrthoDB" id="891936at2"/>
<keyword evidence="3" id="KW-0804">Transcription</keyword>
<dbReference type="Proteomes" id="UP000186551">
    <property type="component" value="Unassembled WGS sequence"/>
</dbReference>
<evidence type="ECO:0000256" key="2">
    <source>
        <dbReference type="ARBA" id="ARBA00023125"/>
    </source>
</evidence>
<dbReference type="SUPFAM" id="SSF47413">
    <property type="entry name" value="lambda repressor-like DNA-binding domains"/>
    <property type="match status" value="1"/>
</dbReference>
<dbReference type="CDD" id="cd01392">
    <property type="entry name" value="HTH_LacI"/>
    <property type="match status" value="1"/>
</dbReference>
<dbReference type="Gene3D" id="1.10.260.40">
    <property type="entry name" value="lambda repressor-like DNA-binding domains"/>
    <property type="match status" value="1"/>
</dbReference>
<evidence type="ECO:0000256" key="1">
    <source>
        <dbReference type="ARBA" id="ARBA00023015"/>
    </source>
</evidence>
<gene>
    <name evidence="5" type="ORF">A3841_08665</name>
</gene>
<dbReference type="InterPro" id="IPR046335">
    <property type="entry name" value="LacI/GalR-like_sensor"/>
</dbReference>
<dbReference type="InterPro" id="IPR000843">
    <property type="entry name" value="HTH_LacI"/>
</dbReference>
<keyword evidence="1" id="KW-0805">Transcription regulation</keyword>
<dbReference type="EMBL" id="LVWA01000002">
    <property type="protein sequence ID" value="OKL42062.1"/>
    <property type="molecule type" value="Genomic_DNA"/>
</dbReference>
<feature type="domain" description="HTH lacI-type" evidence="4">
    <location>
        <begin position="6"/>
        <end position="63"/>
    </location>
</feature>
<keyword evidence="2" id="KW-0238">DNA-binding</keyword>
<dbReference type="PROSITE" id="PS50932">
    <property type="entry name" value="HTH_LACI_2"/>
    <property type="match status" value="1"/>
</dbReference>
<evidence type="ECO:0000259" key="4">
    <source>
        <dbReference type="PROSITE" id="PS50932"/>
    </source>
</evidence>
<evidence type="ECO:0000256" key="3">
    <source>
        <dbReference type="ARBA" id="ARBA00023163"/>
    </source>
</evidence>
<dbReference type="InterPro" id="IPR010982">
    <property type="entry name" value="Lambda_DNA-bd_dom_sf"/>
</dbReference>
<organism evidence="5 6">
    <name type="scientific">Pontibacter flavimaris</name>
    <dbReference type="NCBI Taxonomy" id="1797110"/>
    <lineage>
        <taxon>Bacteria</taxon>
        <taxon>Pseudomonadati</taxon>
        <taxon>Bacteroidota</taxon>
        <taxon>Cytophagia</taxon>
        <taxon>Cytophagales</taxon>
        <taxon>Hymenobacteraceae</taxon>
        <taxon>Pontibacter</taxon>
    </lineage>
</organism>
<keyword evidence="6" id="KW-1185">Reference proteome</keyword>
<comment type="caution">
    <text evidence="5">The sequence shown here is derived from an EMBL/GenBank/DDBJ whole genome shotgun (WGS) entry which is preliminary data.</text>
</comment>
<dbReference type="GO" id="GO:0000976">
    <property type="term" value="F:transcription cis-regulatory region binding"/>
    <property type="evidence" value="ECO:0007669"/>
    <property type="project" value="TreeGrafter"/>
</dbReference>
<dbReference type="SMART" id="SM00354">
    <property type="entry name" value="HTH_LACI"/>
    <property type="match status" value="1"/>
</dbReference>
<dbReference type="STRING" id="1797110.A3841_08665"/>
<dbReference type="GO" id="GO:0003700">
    <property type="term" value="F:DNA-binding transcription factor activity"/>
    <property type="evidence" value="ECO:0007669"/>
    <property type="project" value="TreeGrafter"/>
</dbReference>
<dbReference type="SUPFAM" id="SSF53822">
    <property type="entry name" value="Periplasmic binding protein-like I"/>
    <property type="match status" value="1"/>
</dbReference>
<dbReference type="Pfam" id="PF13377">
    <property type="entry name" value="Peripla_BP_3"/>
    <property type="match status" value="1"/>
</dbReference>
<dbReference type="PANTHER" id="PTHR30146">
    <property type="entry name" value="LACI-RELATED TRANSCRIPTIONAL REPRESSOR"/>
    <property type="match status" value="1"/>
</dbReference>
<accession>A0A1Q5PIN1</accession>
<dbReference type="Pfam" id="PF00356">
    <property type="entry name" value="LacI"/>
    <property type="match status" value="1"/>
</dbReference>
<sequence>MKPIRPSIKDIAAHLNVSVTTVSFVLNGKGPEMRISEEVIQKILGYAREINYRPNQLAQSLRTGKTNVIVFMVEDISNPFFARLARIIEVIAYQKGYKVIFCSNENDDRHTGELLQVFRDQQVTGYIIIPSAGAKKQIKALLQEGVPVILFDRYFPELETNYVVIDNENATYQATKHLIGNGYRKIGFVTIAASQTQMVDRLKGYKKAVKEAKLRSRVLELPFGEDASEGEEHMRKFFEANPDLDAVFFATNYLAQQGLLVMREHFPGKLHAWGIMSFDDNEFFRIHTPSISAVAQPLEEIGSKLMEIMLDLLKNEKKALHQVVLTARLQERDSSQQKDVKSL</sequence>
<dbReference type="AlphaFoldDB" id="A0A1Q5PIN1"/>
<reference evidence="5 6" key="1">
    <citation type="submission" date="2016-03" db="EMBL/GenBank/DDBJ databases">
        <title>Genome sequence of Pontibacter sp. nov., of the family cytophagaceae, isolated from marine sediment of the Yellow Sea, China.</title>
        <authorList>
            <person name="Zhang G."/>
            <person name="Zhang R."/>
        </authorList>
    </citation>
    <scope>NUCLEOTIDE SEQUENCE [LARGE SCALE GENOMIC DNA]</scope>
    <source>
        <strain evidence="5 6">S10-8</strain>
    </source>
</reference>
<dbReference type="PANTHER" id="PTHR30146:SF109">
    <property type="entry name" value="HTH-TYPE TRANSCRIPTIONAL REGULATOR GALS"/>
    <property type="match status" value="1"/>
</dbReference>
<dbReference type="Gene3D" id="3.40.50.2300">
    <property type="match status" value="2"/>
</dbReference>
<evidence type="ECO:0000313" key="5">
    <source>
        <dbReference type="EMBL" id="OKL42062.1"/>
    </source>
</evidence>
<name>A0A1Q5PIN1_9BACT</name>
<proteinExistence type="predicted"/>
<dbReference type="InterPro" id="IPR028082">
    <property type="entry name" value="Peripla_BP_I"/>
</dbReference>
<evidence type="ECO:0000313" key="6">
    <source>
        <dbReference type="Proteomes" id="UP000186551"/>
    </source>
</evidence>
<protein>
    <submittedName>
        <fullName evidence="5">LacI family transcriptional regulator</fullName>
    </submittedName>
</protein>